<keyword evidence="7" id="KW-1185">Reference proteome</keyword>
<protein>
    <submittedName>
        <fullName evidence="6">GntR family transcriptional regulator</fullName>
    </submittedName>
</protein>
<keyword evidence="2" id="KW-0238">DNA-binding</keyword>
<evidence type="ECO:0000259" key="5">
    <source>
        <dbReference type="PROSITE" id="PS50949"/>
    </source>
</evidence>
<evidence type="ECO:0000313" key="7">
    <source>
        <dbReference type="Proteomes" id="UP001196870"/>
    </source>
</evidence>
<feature type="domain" description="HTH gntR-type" evidence="5">
    <location>
        <begin position="28"/>
        <end position="95"/>
    </location>
</feature>
<keyword evidence="3" id="KW-0804">Transcription</keyword>
<dbReference type="SMART" id="SM00895">
    <property type="entry name" value="FCD"/>
    <property type="match status" value="1"/>
</dbReference>
<evidence type="ECO:0000256" key="2">
    <source>
        <dbReference type="ARBA" id="ARBA00023125"/>
    </source>
</evidence>
<dbReference type="RefSeq" id="WP_211853997.1">
    <property type="nucleotide sequence ID" value="NZ_JAAGBB010000022.1"/>
</dbReference>
<evidence type="ECO:0000313" key="6">
    <source>
        <dbReference type="EMBL" id="MBR0666322.1"/>
    </source>
</evidence>
<evidence type="ECO:0000256" key="4">
    <source>
        <dbReference type="SAM" id="MobiDB-lite"/>
    </source>
</evidence>
<accession>A0ABS5F1A1</accession>
<comment type="caution">
    <text evidence="6">The sequence shown here is derived from an EMBL/GenBank/DDBJ whole genome shotgun (WGS) entry which is preliminary data.</text>
</comment>
<dbReference type="PRINTS" id="PR00035">
    <property type="entry name" value="HTHGNTR"/>
</dbReference>
<evidence type="ECO:0000256" key="1">
    <source>
        <dbReference type="ARBA" id="ARBA00023015"/>
    </source>
</evidence>
<dbReference type="PRINTS" id="PR00033">
    <property type="entry name" value="HTHASNC"/>
</dbReference>
<dbReference type="Gene3D" id="1.20.120.530">
    <property type="entry name" value="GntR ligand-binding domain-like"/>
    <property type="match status" value="1"/>
</dbReference>
<dbReference type="InterPro" id="IPR000524">
    <property type="entry name" value="Tscrpt_reg_HTH_GntR"/>
</dbReference>
<dbReference type="Pfam" id="PF00392">
    <property type="entry name" value="GntR"/>
    <property type="match status" value="1"/>
</dbReference>
<dbReference type="SUPFAM" id="SSF48008">
    <property type="entry name" value="GntR ligand-binding domain-like"/>
    <property type="match status" value="1"/>
</dbReference>
<gene>
    <name evidence="6" type="ORF">GXW71_18315</name>
</gene>
<dbReference type="PANTHER" id="PTHR43537:SF5">
    <property type="entry name" value="UXU OPERON TRANSCRIPTIONAL REGULATOR"/>
    <property type="match status" value="1"/>
</dbReference>
<dbReference type="InterPro" id="IPR008920">
    <property type="entry name" value="TF_FadR/GntR_C"/>
</dbReference>
<name>A0ABS5F1A1_9PROT</name>
<feature type="compositionally biased region" description="Basic and acidic residues" evidence="4">
    <location>
        <begin position="241"/>
        <end position="252"/>
    </location>
</feature>
<dbReference type="InterPro" id="IPR011711">
    <property type="entry name" value="GntR_C"/>
</dbReference>
<dbReference type="SMART" id="SM00345">
    <property type="entry name" value="HTH_GNTR"/>
    <property type="match status" value="1"/>
</dbReference>
<proteinExistence type="predicted"/>
<organism evidence="6 7">
    <name type="scientific">Plastoroseomonas hellenica</name>
    <dbReference type="NCBI Taxonomy" id="2687306"/>
    <lineage>
        <taxon>Bacteria</taxon>
        <taxon>Pseudomonadati</taxon>
        <taxon>Pseudomonadota</taxon>
        <taxon>Alphaproteobacteria</taxon>
        <taxon>Acetobacterales</taxon>
        <taxon>Acetobacteraceae</taxon>
        <taxon>Plastoroseomonas</taxon>
    </lineage>
</organism>
<feature type="region of interest" description="Disordered" evidence="4">
    <location>
        <begin position="241"/>
        <end position="263"/>
    </location>
</feature>
<dbReference type="Gene3D" id="1.10.10.10">
    <property type="entry name" value="Winged helix-like DNA-binding domain superfamily/Winged helix DNA-binding domain"/>
    <property type="match status" value="1"/>
</dbReference>
<dbReference type="Pfam" id="PF07729">
    <property type="entry name" value="FCD"/>
    <property type="match status" value="1"/>
</dbReference>
<dbReference type="PROSITE" id="PS50949">
    <property type="entry name" value="HTH_GNTR"/>
    <property type="match status" value="1"/>
</dbReference>
<evidence type="ECO:0000256" key="3">
    <source>
        <dbReference type="ARBA" id="ARBA00023163"/>
    </source>
</evidence>
<dbReference type="PANTHER" id="PTHR43537">
    <property type="entry name" value="TRANSCRIPTIONAL REGULATOR, GNTR FAMILY"/>
    <property type="match status" value="1"/>
</dbReference>
<dbReference type="InterPro" id="IPR036388">
    <property type="entry name" value="WH-like_DNA-bd_sf"/>
</dbReference>
<dbReference type="EMBL" id="JAAGBB010000022">
    <property type="protein sequence ID" value="MBR0666322.1"/>
    <property type="molecule type" value="Genomic_DNA"/>
</dbReference>
<sequence>MSRTPTAGIQPERAVQADASLSLRKPSRTLVDQAADSIVAAAARGAFLPGDRLVEAEIARDLGISRVPVREALRLLESQGIVVSTPYKGVRLMAVTNDAAGGFARMRIALEALAVRECVERGPAAGIVGMRAANGALRIAARRRDRSSLIMADHDFHAALFQSSGNPALINVWRGLSGQMAVLWGLVYGNVVPTAILIEEHQAVLEAIERRDADRAAAAVASHLERLPGIDYESALQARLAERSPEARRPEQVLRPQRATRRR</sequence>
<keyword evidence="1" id="KW-0805">Transcription regulation</keyword>
<dbReference type="Proteomes" id="UP001196870">
    <property type="component" value="Unassembled WGS sequence"/>
</dbReference>
<reference evidence="7" key="1">
    <citation type="journal article" date="2021" name="Syst. Appl. Microbiol.">
        <title>Roseomonas hellenica sp. nov., isolated from roots of wild-growing Alkanna tinctoria.</title>
        <authorList>
            <person name="Rat A."/>
            <person name="Naranjo H.D."/>
            <person name="Lebbe L."/>
            <person name="Cnockaert M."/>
            <person name="Krigas N."/>
            <person name="Grigoriadou K."/>
            <person name="Maloupa E."/>
            <person name="Willems A."/>
        </authorList>
    </citation>
    <scope>NUCLEOTIDE SEQUENCE [LARGE SCALE GENOMIC DNA]</scope>
    <source>
        <strain evidence="7">LMG 31523</strain>
    </source>
</reference>
<dbReference type="InterPro" id="IPR000485">
    <property type="entry name" value="AsnC-type_HTH_dom"/>
</dbReference>
<dbReference type="SUPFAM" id="SSF46785">
    <property type="entry name" value="Winged helix' DNA-binding domain"/>
    <property type="match status" value="1"/>
</dbReference>
<dbReference type="InterPro" id="IPR036390">
    <property type="entry name" value="WH_DNA-bd_sf"/>
</dbReference>